<accession>A0AAN6GQN2</accession>
<evidence type="ECO:0000313" key="2">
    <source>
        <dbReference type="EMBL" id="KAK0551979.1"/>
    </source>
</evidence>
<protein>
    <submittedName>
        <fullName evidence="2">Uncharacterized protein</fullName>
    </submittedName>
</protein>
<comment type="caution">
    <text evidence="2">The sequence shown here is derived from an EMBL/GenBank/DDBJ whole genome shotgun (WGS) entry which is preliminary data.</text>
</comment>
<dbReference type="Proteomes" id="UP001176517">
    <property type="component" value="Unassembled WGS sequence"/>
</dbReference>
<organism evidence="2 3">
    <name type="scientific">Tilletia horrida</name>
    <dbReference type="NCBI Taxonomy" id="155126"/>
    <lineage>
        <taxon>Eukaryota</taxon>
        <taxon>Fungi</taxon>
        <taxon>Dikarya</taxon>
        <taxon>Basidiomycota</taxon>
        <taxon>Ustilaginomycotina</taxon>
        <taxon>Exobasidiomycetes</taxon>
        <taxon>Tilletiales</taxon>
        <taxon>Tilletiaceae</taxon>
        <taxon>Tilletia</taxon>
    </lineage>
</organism>
<keyword evidence="3" id="KW-1185">Reference proteome</keyword>
<gene>
    <name evidence="2" type="ORF">OC846_003063</name>
</gene>
<feature type="region of interest" description="Disordered" evidence="1">
    <location>
        <begin position="231"/>
        <end position="269"/>
    </location>
</feature>
<feature type="compositionally biased region" description="Polar residues" evidence="1">
    <location>
        <begin position="26"/>
        <end position="45"/>
    </location>
</feature>
<proteinExistence type="predicted"/>
<feature type="region of interest" description="Disordered" evidence="1">
    <location>
        <begin position="1"/>
        <end position="45"/>
    </location>
</feature>
<dbReference type="PANTHER" id="PTHR15827">
    <property type="entry name" value="CYCLIN-DEPENDENT KINASE 2-INTERACTING PROTEIN"/>
    <property type="match status" value="1"/>
</dbReference>
<dbReference type="EMBL" id="JAPDMZ010000069">
    <property type="protein sequence ID" value="KAK0551979.1"/>
    <property type="molecule type" value="Genomic_DNA"/>
</dbReference>
<evidence type="ECO:0000256" key="1">
    <source>
        <dbReference type="SAM" id="MobiDB-lite"/>
    </source>
</evidence>
<sequence>MSASPGPRTPKAGASSGRKVSVPFSHASSPSALRTGISSPASSANVKASLLSRNEETTYHRRLRSLLQDHAKARNAWLQLVSFDGIKAARALSLAWEDVDNARATPTAPKGKGKQTQPDVGALYARDKATASAVRQAEGAREDLEAIFAKINAQANRLTSLYDQAKALLLETAKAKGFEFVADAPLWGTWTMDRFVDALSSTTTQYVLCTAHLSQLVKRLSFYARDPLQPDTQARGGKAPAAGVPISASSLFGSGLDEDSRPDSERRNDVLEPERKRCIKLHNECMQAWARLPHLDEEPGQFLEEICGVEVGRWTER</sequence>
<name>A0AAN6GQN2_9BASI</name>
<evidence type="ECO:0000313" key="3">
    <source>
        <dbReference type="Proteomes" id="UP001176517"/>
    </source>
</evidence>
<dbReference type="PANTHER" id="PTHR15827:SF2">
    <property type="entry name" value="CYCLIN-DEPENDENT KINASE 2-INTERACTING PROTEIN"/>
    <property type="match status" value="1"/>
</dbReference>
<reference evidence="2" key="1">
    <citation type="journal article" date="2023" name="PhytoFront">
        <title>Draft Genome Resources of Seven Strains of Tilletia horrida, Causal Agent of Kernel Smut of Rice.</title>
        <authorList>
            <person name="Khanal S."/>
            <person name="Antony Babu S."/>
            <person name="Zhou X.G."/>
        </authorList>
    </citation>
    <scope>NUCLEOTIDE SEQUENCE</scope>
    <source>
        <strain evidence="2">TX6</strain>
    </source>
</reference>
<dbReference type="AlphaFoldDB" id="A0AAN6GQN2"/>
<feature type="compositionally biased region" description="Basic and acidic residues" evidence="1">
    <location>
        <begin position="258"/>
        <end position="269"/>
    </location>
</feature>